<dbReference type="InterPro" id="IPR023828">
    <property type="entry name" value="Peptidase_S8_Ser-AS"/>
</dbReference>
<evidence type="ECO:0000256" key="8">
    <source>
        <dbReference type="PROSITE-ProRule" id="PRU01032"/>
    </source>
</evidence>
<dbReference type="Gene3D" id="3.40.50.200">
    <property type="entry name" value="Peptidase S8/S53 domain"/>
    <property type="match status" value="1"/>
</dbReference>
<feature type="binding site" evidence="8">
    <location>
        <position position="620"/>
    </location>
    <ligand>
        <name>Ca(2+)</name>
        <dbReference type="ChEBI" id="CHEBI:29108"/>
    </ligand>
</feature>
<dbReference type="GO" id="GO:0008240">
    <property type="term" value="F:tripeptidyl-peptidase activity"/>
    <property type="evidence" value="ECO:0007669"/>
    <property type="project" value="TreeGrafter"/>
</dbReference>
<dbReference type="GO" id="GO:0004252">
    <property type="term" value="F:serine-type endopeptidase activity"/>
    <property type="evidence" value="ECO:0007669"/>
    <property type="project" value="UniProtKB-UniRule"/>
</dbReference>
<keyword evidence="6 8" id="KW-0106">Calcium</keyword>
<dbReference type="GO" id="GO:0046872">
    <property type="term" value="F:metal ion binding"/>
    <property type="evidence" value="ECO:0007669"/>
    <property type="project" value="UniProtKB-UniRule"/>
</dbReference>
<dbReference type="CDD" id="cd11377">
    <property type="entry name" value="Pro-peptidase_S53"/>
    <property type="match status" value="1"/>
</dbReference>
<protein>
    <recommendedName>
        <fullName evidence="10">Peptidase S53 domain-containing protein</fullName>
    </recommendedName>
</protein>
<evidence type="ECO:0000256" key="5">
    <source>
        <dbReference type="ARBA" id="ARBA00022825"/>
    </source>
</evidence>
<keyword evidence="2 8" id="KW-0645">Protease</keyword>
<dbReference type="InterPro" id="IPR015366">
    <property type="entry name" value="S53_propep"/>
</dbReference>
<feature type="binding site" evidence="8">
    <location>
        <position position="638"/>
    </location>
    <ligand>
        <name>Ca(2+)</name>
        <dbReference type="ChEBI" id="CHEBI:29108"/>
    </ligand>
</feature>
<organism evidence="11 12">
    <name type="scientific">Psilocybe cyanescens</name>
    <dbReference type="NCBI Taxonomy" id="93625"/>
    <lineage>
        <taxon>Eukaryota</taxon>
        <taxon>Fungi</taxon>
        <taxon>Dikarya</taxon>
        <taxon>Basidiomycota</taxon>
        <taxon>Agaricomycotina</taxon>
        <taxon>Agaricomycetes</taxon>
        <taxon>Agaricomycetidae</taxon>
        <taxon>Agaricales</taxon>
        <taxon>Agaricineae</taxon>
        <taxon>Strophariaceae</taxon>
        <taxon>Psilocybe</taxon>
    </lineage>
</organism>
<keyword evidence="4 8" id="KW-0378">Hydrolase</keyword>
<dbReference type="Proteomes" id="UP000283269">
    <property type="component" value="Unassembled WGS sequence"/>
</dbReference>
<evidence type="ECO:0000256" key="1">
    <source>
        <dbReference type="ARBA" id="ARBA00004239"/>
    </source>
</evidence>
<feature type="chain" id="PRO_5019093216" description="Peptidase S53 domain-containing protein" evidence="9">
    <location>
        <begin position="25"/>
        <end position="657"/>
    </location>
</feature>
<keyword evidence="3 8" id="KW-0479">Metal-binding</keyword>
<comment type="caution">
    <text evidence="11">The sequence shown here is derived from an EMBL/GenBank/DDBJ whole genome shotgun (WGS) entry which is preliminary data.</text>
</comment>
<evidence type="ECO:0000256" key="2">
    <source>
        <dbReference type="ARBA" id="ARBA00022670"/>
    </source>
</evidence>
<dbReference type="PROSITE" id="PS51695">
    <property type="entry name" value="SEDOLISIN"/>
    <property type="match status" value="1"/>
</dbReference>
<name>A0A409X944_PSICY</name>
<feature type="active site" description="Charge relay system" evidence="8">
    <location>
        <position position="577"/>
    </location>
</feature>
<dbReference type="InterPro" id="IPR036852">
    <property type="entry name" value="Peptidase_S8/S53_dom_sf"/>
</dbReference>
<dbReference type="InterPro" id="IPR050819">
    <property type="entry name" value="Tripeptidyl-peptidase_I"/>
</dbReference>
<dbReference type="PANTHER" id="PTHR14218">
    <property type="entry name" value="PROTEASE S8 TRIPEPTIDYL PEPTIDASE I CLN2"/>
    <property type="match status" value="1"/>
</dbReference>
<dbReference type="PROSITE" id="PS00138">
    <property type="entry name" value="SUBTILASE_SER"/>
    <property type="match status" value="1"/>
</dbReference>
<dbReference type="PANTHER" id="PTHR14218:SF15">
    <property type="entry name" value="TRIPEPTIDYL-PEPTIDASE 1"/>
    <property type="match status" value="1"/>
</dbReference>
<feature type="active site" description="Charge relay system" evidence="8">
    <location>
        <position position="327"/>
    </location>
</feature>
<dbReference type="SUPFAM" id="SSF52743">
    <property type="entry name" value="Subtilisin-like"/>
    <property type="match status" value="1"/>
</dbReference>
<dbReference type="SUPFAM" id="SSF54897">
    <property type="entry name" value="Protease propeptides/inhibitors"/>
    <property type="match status" value="1"/>
</dbReference>
<dbReference type="SMART" id="SM00944">
    <property type="entry name" value="Pro-kuma_activ"/>
    <property type="match status" value="1"/>
</dbReference>
<dbReference type="OrthoDB" id="409122at2759"/>
<keyword evidence="12" id="KW-1185">Reference proteome</keyword>
<reference evidence="11 12" key="1">
    <citation type="journal article" date="2018" name="Evol. Lett.">
        <title>Horizontal gene cluster transfer increased hallucinogenic mushroom diversity.</title>
        <authorList>
            <person name="Reynolds H.T."/>
            <person name="Vijayakumar V."/>
            <person name="Gluck-Thaler E."/>
            <person name="Korotkin H.B."/>
            <person name="Matheny P.B."/>
            <person name="Slot J.C."/>
        </authorList>
    </citation>
    <scope>NUCLEOTIDE SEQUENCE [LARGE SCALE GENOMIC DNA]</scope>
    <source>
        <strain evidence="11 12">2631</strain>
    </source>
</reference>
<dbReference type="GO" id="GO:0006508">
    <property type="term" value="P:proteolysis"/>
    <property type="evidence" value="ECO:0007669"/>
    <property type="project" value="UniProtKB-KW"/>
</dbReference>
<gene>
    <name evidence="11" type="ORF">CVT25_004091</name>
</gene>
<keyword evidence="7" id="KW-0865">Zymogen</keyword>
<evidence type="ECO:0000256" key="6">
    <source>
        <dbReference type="ARBA" id="ARBA00022837"/>
    </source>
</evidence>
<comment type="subcellular location">
    <subcellularLocation>
        <location evidence="1">Secreted</location>
        <location evidence="1">Extracellular space</location>
    </subcellularLocation>
</comment>
<feature type="domain" description="Peptidase S53" evidence="10">
    <location>
        <begin position="232"/>
        <end position="657"/>
    </location>
</feature>
<evidence type="ECO:0000256" key="9">
    <source>
        <dbReference type="SAM" id="SignalP"/>
    </source>
</evidence>
<sequence>MLVKVRALCTRLVLSSFVSPCILAAVFDQKDYTIKEEILHPRGWVRHSKPSPDYPITLRIGLPQSDFPILEKRLYEVSDPDHKRYGQHLSREEVEELVSPHAESLDSVTTWLANFNVGEKNVTRSPAKDWIRMTLPVKTIEKMLDTTYHVWEHVGSGDKLVRTTRYKLPASLHRHVDVIQPTTAFGRVQTHKSTIFDIKEAPVKPSVADSAPERIVADAASNITVDAGCNSTITIPCLLQLYNAVGYVPSDNPNNSIAVTGYLEEYANIQDLQSFYAEQRPDALNSSFTFVSVAGEGQELFLHTVDLQSVGFLGGINSQTAWQAGSEANLDVQFAFGISHPIPATFYSTAGRPPFNPDIKTKQNTNEPYGDWLDFVLKQDKLPLTISTSYGDDEQTVPESYARRICAEFAQLGARGVSLLFSSGDTGVGDGIWNPGYPTTCISNDGKNTTKFLPSFPAGYVNSDALGTTNAANDLVCYLLGVLSNTPFISSVTAVGGTSLIPEVAVSTWYSGGGFSDYFSRPSYQDDAVTEYLKRLPNGTYQGLFNPKGRAYPDVSAQSDNLRTFQFGRARLIGGTSAATPVFAGFVAMLNDARFKARQQPLGFLNPLLYSRGVAGFNDITAGHNPGCWTLGFNATKGWDPGKCILRLGLWNISKSQ</sequence>
<evidence type="ECO:0000313" key="12">
    <source>
        <dbReference type="Proteomes" id="UP000283269"/>
    </source>
</evidence>
<dbReference type="GO" id="GO:0005576">
    <property type="term" value="C:extracellular region"/>
    <property type="evidence" value="ECO:0007669"/>
    <property type="project" value="UniProtKB-SubCell"/>
</dbReference>
<comment type="cofactor">
    <cofactor evidence="8">
        <name>Ca(2+)</name>
        <dbReference type="ChEBI" id="CHEBI:29108"/>
    </cofactor>
    <text evidence="8">Binds 1 Ca(2+) ion per subunit.</text>
</comment>
<accession>A0A409X944</accession>
<evidence type="ECO:0000313" key="11">
    <source>
        <dbReference type="EMBL" id="PPQ87241.1"/>
    </source>
</evidence>
<dbReference type="InParanoid" id="A0A409X944"/>
<keyword evidence="5 8" id="KW-0720">Serine protease</keyword>
<dbReference type="STRING" id="93625.A0A409X944"/>
<dbReference type="Pfam" id="PF09286">
    <property type="entry name" value="Pro-kuma_activ"/>
    <property type="match status" value="1"/>
</dbReference>
<proteinExistence type="predicted"/>
<dbReference type="CDD" id="cd04056">
    <property type="entry name" value="Peptidases_S53"/>
    <property type="match status" value="1"/>
</dbReference>
<keyword evidence="9" id="KW-0732">Signal</keyword>
<feature type="signal peptide" evidence="9">
    <location>
        <begin position="1"/>
        <end position="24"/>
    </location>
</feature>
<evidence type="ECO:0000256" key="3">
    <source>
        <dbReference type="ARBA" id="ARBA00022723"/>
    </source>
</evidence>
<feature type="binding site" evidence="8">
    <location>
        <position position="619"/>
    </location>
    <ligand>
        <name>Ca(2+)</name>
        <dbReference type="ChEBI" id="CHEBI:29108"/>
    </ligand>
</feature>
<evidence type="ECO:0000256" key="7">
    <source>
        <dbReference type="ARBA" id="ARBA00023145"/>
    </source>
</evidence>
<feature type="active site" description="Charge relay system" evidence="8">
    <location>
        <position position="331"/>
    </location>
</feature>
<dbReference type="AlphaFoldDB" id="A0A409X944"/>
<dbReference type="EMBL" id="NHYD01002331">
    <property type="protein sequence ID" value="PPQ87241.1"/>
    <property type="molecule type" value="Genomic_DNA"/>
</dbReference>
<feature type="binding site" evidence="8">
    <location>
        <position position="640"/>
    </location>
    <ligand>
        <name>Ca(2+)</name>
        <dbReference type="ChEBI" id="CHEBI:29108"/>
    </ligand>
</feature>
<dbReference type="InterPro" id="IPR030400">
    <property type="entry name" value="Sedolisin_dom"/>
</dbReference>
<evidence type="ECO:0000256" key="4">
    <source>
        <dbReference type="ARBA" id="ARBA00022801"/>
    </source>
</evidence>
<evidence type="ECO:0000259" key="10">
    <source>
        <dbReference type="PROSITE" id="PS51695"/>
    </source>
</evidence>